<feature type="compositionally biased region" description="Low complexity" evidence="2">
    <location>
        <begin position="1240"/>
        <end position="1257"/>
    </location>
</feature>
<dbReference type="EMBL" id="JAAMPI010000412">
    <property type="protein sequence ID" value="KAF4631768.1"/>
    <property type="molecule type" value="Genomic_DNA"/>
</dbReference>
<name>A0A8H4W2I0_9HELO</name>
<feature type="domain" description="DUF7656" evidence="4">
    <location>
        <begin position="387"/>
        <end position="485"/>
    </location>
</feature>
<evidence type="ECO:0000259" key="3">
    <source>
        <dbReference type="Pfam" id="PF24674"/>
    </source>
</evidence>
<keyword evidence="7" id="KW-1185">Reference proteome</keyword>
<dbReference type="Proteomes" id="UP000566819">
    <property type="component" value="Unassembled WGS sequence"/>
</dbReference>
<evidence type="ECO:0000259" key="4">
    <source>
        <dbReference type="Pfam" id="PF24676"/>
    </source>
</evidence>
<dbReference type="PANTHER" id="PTHR32046:SF11">
    <property type="entry name" value="IMMUNE-ASSOCIATED NUCLEOTIDE-BINDING PROTEIN 10-LIKE"/>
    <property type="match status" value="1"/>
</dbReference>
<feature type="compositionally biased region" description="Gly residues" evidence="2">
    <location>
        <begin position="1204"/>
        <end position="1213"/>
    </location>
</feature>
<dbReference type="InterPro" id="IPR027417">
    <property type="entry name" value="P-loop_NTPase"/>
</dbReference>
<dbReference type="InterPro" id="IPR056073">
    <property type="entry name" value="DUF7656"/>
</dbReference>
<evidence type="ECO:0000313" key="6">
    <source>
        <dbReference type="EMBL" id="KAF4631768.1"/>
    </source>
</evidence>
<feature type="domain" description="SNTX MACPF/CDC-like" evidence="3">
    <location>
        <begin position="4"/>
        <end position="257"/>
    </location>
</feature>
<dbReference type="PANTHER" id="PTHR32046">
    <property type="entry name" value="G DOMAIN-CONTAINING PROTEIN"/>
    <property type="match status" value="1"/>
</dbReference>
<dbReference type="InterPro" id="IPR058519">
    <property type="entry name" value="DUF8206"/>
</dbReference>
<reference evidence="6 7" key="1">
    <citation type="submission" date="2020-03" db="EMBL/GenBank/DDBJ databases">
        <title>Draft Genome Sequence of Cudoniella acicularis.</title>
        <authorList>
            <person name="Buettner E."/>
            <person name="Kellner H."/>
        </authorList>
    </citation>
    <scope>NUCLEOTIDE SEQUENCE [LARGE SCALE GENOMIC DNA]</scope>
    <source>
        <strain evidence="6 7">DSM 108380</strain>
    </source>
</reference>
<gene>
    <name evidence="6" type="ORF">G7Y89_g6371</name>
</gene>
<evidence type="ECO:0000256" key="2">
    <source>
        <dbReference type="SAM" id="MobiDB-lite"/>
    </source>
</evidence>
<evidence type="ECO:0008006" key="8">
    <source>
        <dbReference type="Google" id="ProtNLM"/>
    </source>
</evidence>
<evidence type="ECO:0000259" key="5">
    <source>
        <dbReference type="Pfam" id="PF26633"/>
    </source>
</evidence>
<feature type="coiled-coil region" evidence="1">
    <location>
        <begin position="1026"/>
        <end position="1056"/>
    </location>
</feature>
<feature type="domain" description="DUF8206" evidence="5">
    <location>
        <begin position="922"/>
        <end position="1002"/>
    </location>
</feature>
<comment type="caution">
    <text evidence="6">The sequence shown here is derived from an EMBL/GenBank/DDBJ whole genome shotgun (WGS) entry which is preliminary data.</text>
</comment>
<sequence>MSNPTQRPALGQTASIGTFYDARADTFLPRSLFNKELPAAGILTSKTEKKVVQVSYVDLYGDKFEKMGVGNELGGSILAGMVNPTGSGRYLNEALGSRQTLQAAVHHKITTVQEKLNVMSDDVKDCLGSTSLRTSEVTHIVTGIEWGVKSVVTARHHMPPGSVVPAADGQFRGLIEAFKTAVETSSPLNPGVTNGQMAEGMSLDITAYSDILDNEGIIMHDFEEASQFLDLMPLHIKDENGGKGKPITYTLLPISMLSMFLPIEINFDLTAEPPSTECLKRFLHLFDEFKVSQQKLNDYQLFVSNNKPYLSEDHARDVAERVQRMKSAEDALRANYTVLLKGVRSGAVEPEKLWELLRSFALGDSSPKKILTVEDGHREKAQFASMMVAKGATYIGYNGLDLNTELSGRRDVDAYVFSFNDVARQDPTSWQANQNLLLELLNEPNRRSFVAIVDYDATSTSLEKSHISHFQNGQAVSSDLLEQRQFLEDKCFARYNEHGLETQDIQKPLKRRFVKIECPGRNCSQNGVCEWICYRCHAPIEYGYSDQYIYCDCGRSPINEYDFKCNSELHGPGFDVYDPNILLSRLKSLDQTNYLNVLILGETGVGKSTFINAFVNYLTFETLDDAKKAEELNWVIPCSFSTQTMDRSNPDRKIEEIKVQVGSRDDESDGSKGASATQRTTVYPVTIGSSTIRLIDTPGIGDTRGLAYDQQNMADILSTLSSYDELHGVLILLKSNNARLTVTFSFCVTELLTHLHRSAAANMVFGFTNTRISNYTPGDTFGPLNTLLARHPGVGLSLSVHTTYCFDSESFRYLAAFKNNVFMDNEEDFRRSWKHSREEALRLIDHFKTRIPHEVRSTISLNGTRELIAELTKPMADISQLIKTNIALCDDQIQDLQDHRLGGDQLRKKLHLQKVQLNPETLAKPRTVCKDQACTEFKDDGNGEGNVVTIYKTHCHKICYLTDVKADHVAHPGLIHCAAFNGSNYCTTCSHHWQQHMHVLYELKESTATVTDTEIERQLRTHASDVQLKQTAIKELQQMILEYENEHEQIRKAAAQFGMFLKKYSITAYNDKTIEYLKFLIKDEEAKIRAGGNRKKLQALEEDLKKHQETVNILEDNMRTNANWQPLDEKGVDRLIKQLYNLKHFGNNLRNVKQTTAAAHQATYREIPYRVKNRGSSSSMLGPFAGLFGGSSHQSSHSKRSHGGSHGGHGGHGAPRHMPNTLRHPQSKSSSSRPPPQTFQQMSQLPDSLSPLPSKQQESVGTDAAGNPFGLPILASFKNWSKRS</sequence>
<dbReference type="CDD" id="cd00882">
    <property type="entry name" value="Ras_like_GTPase"/>
    <property type="match status" value="1"/>
</dbReference>
<feature type="coiled-coil region" evidence="1">
    <location>
        <begin position="1090"/>
        <end position="1117"/>
    </location>
</feature>
<organism evidence="6 7">
    <name type="scientific">Cudoniella acicularis</name>
    <dbReference type="NCBI Taxonomy" id="354080"/>
    <lineage>
        <taxon>Eukaryota</taxon>
        <taxon>Fungi</taxon>
        <taxon>Dikarya</taxon>
        <taxon>Ascomycota</taxon>
        <taxon>Pezizomycotina</taxon>
        <taxon>Leotiomycetes</taxon>
        <taxon>Helotiales</taxon>
        <taxon>Tricladiaceae</taxon>
        <taxon>Cudoniella</taxon>
    </lineage>
</organism>
<keyword evidence="1" id="KW-0175">Coiled coil</keyword>
<feature type="region of interest" description="Disordered" evidence="2">
    <location>
        <begin position="1185"/>
        <end position="1284"/>
    </location>
</feature>
<accession>A0A8H4W2I0</accession>
<dbReference type="InterPro" id="IPR025662">
    <property type="entry name" value="Sigma_54_int_dom_ATP-bd_1"/>
</dbReference>
<dbReference type="SUPFAM" id="SSF52540">
    <property type="entry name" value="P-loop containing nucleoside triphosphate hydrolases"/>
    <property type="match status" value="1"/>
</dbReference>
<dbReference type="Pfam" id="PF26633">
    <property type="entry name" value="DUF8206"/>
    <property type="match status" value="1"/>
</dbReference>
<proteinExistence type="predicted"/>
<dbReference type="Gene3D" id="3.40.50.300">
    <property type="entry name" value="P-loop containing nucleotide triphosphate hydrolases"/>
    <property type="match status" value="1"/>
</dbReference>
<evidence type="ECO:0000313" key="7">
    <source>
        <dbReference type="Proteomes" id="UP000566819"/>
    </source>
</evidence>
<protein>
    <recommendedName>
        <fullName evidence="8">G domain-containing protein</fullName>
    </recommendedName>
</protein>
<dbReference type="Pfam" id="PF24676">
    <property type="entry name" value="DUF7656"/>
    <property type="match status" value="1"/>
</dbReference>
<dbReference type="Pfam" id="PF24674">
    <property type="entry name" value="MACPF_SNTX"/>
    <property type="match status" value="1"/>
</dbReference>
<evidence type="ECO:0000256" key="1">
    <source>
        <dbReference type="SAM" id="Coils"/>
    </source>
</evidence>
<dbReference type="InterPro" id="IPR056072">
    <property type="entry name" value="SNTX_MACPF/CDC-like_dom"/>
</dbReference>
<dbReference type="PROSITE" id="PS00675">
    <property type="entry name" value="SIGMA54_INTERACT_1"/>
    <property type="match status" value="1"/>
</dbReference>
<dbReference type="OrthoDB" id="8954335at2759"/>